<proteinExistence type="predicted"/>
<dbReference type="GO" id="GO:0016829">
    <property type="term" value="F:lyase activity"/>
    <property type="evidence" value="ECO:0007669"/>
    <property type="project" value="UniProtKB-KW"/>
</dbReference>
<evidence type="ECO:0000313" key="7">
    <source>
        <dbReference type="EMBL" id="TMQ49767.1"/>
    </source>
</evidence>
<dbReference type="GO" id="GO:0042597">
    <property type="term" value="C:periplasmic space"/>
    <property type="evidence" value="ECO:0007669"/>
    <property type="project" value="UniProtKB-SubCell"/>
</dbReference>
<keyword evidence="2" id="KW-0732">Signal</keyword>
<dbReference type="PANTHER" id="PTHR39210:SF1">
    <property type="entry name" value="HEPARIN-SULFATE LYASE"/>
    <property type="match status" value="1"/>
</dbReference>
<dbReference type="Pfam" id="PF16889">
    <property type="entry name" value="Hepar_II_III_N"/>
    <property type="match status" value="1"/>
</dbReference>
<sequence length="697" mass="78045">MPLNSVTRMRRVLRKPPRIILQRMLTEFNAQTDRFRAPRRARNFDTEALLARSDAPSLANIWTRLADRLYAIPTRPIAECDYERACPGDAARIFHAASAALAHRVDLLGTGPVDLGSPIDWHRDFKTGVSWPNTFMRNINYTNLGSPSDVKIPWEISRLQWLIPVGQAYLMTGDEQCARAAREILEDWIERNPYAHGVNWTCTMEVAMRILTWTWLFHVFNRSRAWSGEAFQSRFLRALFLHGEFTERYLERSDVNGNHFTADAVGMVFAGLFFGKGSASSRWSETGWQLLCEELPRQVLPDGVDFEASIPYHRLVLELFFLAARYREACGLPVPDDYRARVIDMARFTLAYVRPDGTIPLIGDADDARALPFGGQSINDHRYVAGLVGAHWQVPELIDGFSGPRAEILWTLGRRAAASLREEGEKPATVPSASFPQGGIFIMRNERDHVAIDCGPVGQNGRGGHGHNDCLSFEAVLDGVHLIGDCGAFVYTASAQERNRFRSTAYHNTPQIDGEEVNRFIRWDYLWTLHDDAAPDVRRWEANEHRDLFVGSHSGFQRLSTPMTPVRTIVLDHDVHALTITDVIEGAGDHVVTIPLQLAPGVEARENGPGRIILKAGGRDFLLLWSGSAGWTCEMGQGRISPSYGVVVPAIKLLWRRSGPTPATLTMSVSPRPVVAPRSPSEGLQEWHFQIPVGSRS</sequence>
<dbReference type="Pfam" id="PF07940">
    <property type="entry name" value="Hepar_II_III_C"/>
    <property type="match status" value="1"/>
</dbReference>
<evidence type="ECO:0000256" key="1">
    <source>
        <dbReference type="ARBA" id="ARBA00004418"/>
    </source>
</evidence>
<dbReference type="Gene3D" id="2.70.98.70">
    <property type="match status" value="1"/>
</dbReference>
<feature type="domain" description="Heparin-sulfate lyase N-terminal" evidence="6">
    <location>
        <begin position="115"/>
        <end position="367"/>
    </location>
</feature>
<dbReference type="EMBL" id="VBOT01000116">
    <property type="protein sequence ID" value="TMQ49767.1"/>
    <property type="molecule type" value="Genomic_DNA"/>
</dbReference>
<dbReference type="PANTHER" id="PTHR39210">
    <property type="entry name" value="HEPARIN-SULFATE LYASE"/>
    <property type="match status" value="1"/>
</dbReference>
<evidence type="ECO:0000313" key="8">
    <source>
        <dbReference type="Proteomes" id="UP000320184"/>
    </source>
</evidence>
<name>A0A538SEJ0_UNCEI</name>
<comment type="caution">
    <text evidence="7">The sequence shown here is derived from an EMBL/GenBank/DDBJ whole genome shotgun (WGS) entry which is preliminary data.</text>
</comment>
<dbReference type="InterPro" id="IPR008929">
    <property type="entry name" value="Chondroitin_lyas"/>
</dbReference>
<reference evidence="7 8" key="1">
    <citation type="journal article" date="2019" name="Nat. Microbiol.">
        <title>Mediterranean grassland soil C-N compound turnover is dependent on rainfall and depth, and is mediated by genomically divergent microorganisms.</title>
        <authorList>
            <person name="Diamond S."/>
            <person name="Andeer P.F."/>
            <person name="Li Z."/>
            <person name="Crits-Christoph A."/>
            <person name="Burstein D."/>
            <person name="Anantharaman K."/>
            <person name="Lane K.R."/>
            <person name="Thomas B.C."/>
            <person name="Pan C."/>
            <person name="Northen T.R."/>
            <person name="Banfield J.F."/>
        </authorList>
    </citation>
    <scope>NUCLEOTIDE SEQUENCE [LARGE SCALE GENOMIC DNA]</scope>
    <source>
        <strain evidence="7">WS_3</strain>
    </source>
</reference>
<dbReference type="InterPro" id="IPR031680">
    <property type="entry name" value="Hepar_II_III_N"/>
</dbReference>
<dbReference type="Gene3D" id="1.50.10.100">
    <property type="entry name" value="Chondroitin AC/alginate lyase"/>
    <property type="match status" value="1"/>
</dbReference>
<dbReference type="InterPro" id="IPR012480">
    <property type="entry name" value="Hepar_II_III_C"/>
</dbReference>
<dbReference type="AlphaFoldDB" id="A0A538SEJ0"/>
<accession>A0A538SEJ0</accession>
<gene>
    <name evidence="7" type="ORF">E6K73_09355</name>
</gene>
<evidence type="ECO:0000256" key="2">
    <source>
        <dbReference type="ARBA" id="ARBA00022729"/>
    </source>
</evidence>
<dbReference type="Proteomes" id="UP000320184">
    <property type="component" value="Unassembled WGS sequence"/>
</dbReference>
<organism evidence="7 8">
    <name type="scientific">Eiseniibacteriota bacterium</name>
    <dbReference type="NCBI Taxonomy" id="2212470"/>
    <lineage>
        <taxon>Bacteria</taxon>
        <taxon>Candidatus Eiseniibacteriota</taxon>
    </lineage>
</organism>
<comment type="subcellular location">
    <subcellularLocation>
        <location evidence="1">Periplasm</location>
    </subcellularLocation>
</comment>
<evidence type="ECO:0000256" key="4">
    <source>
        <dbReference type="ARBA" id="ARBA00023239"/>
    </source>
</evidence>
<dbReference type="SUPFAM" id="SSF48230">
    <property type="entry name" value="Chondroitin AC/alginate lyase"/>
    <property type="match status" value="1"/>
</dbReference>
<protein>
    <submittedName>
        <fullName evidence="7">Uncharacterized protein</fullName>
    </submittedName>
</protein>
<evidence type="ECO:0000256" key="3">
    <source>
        <dbReference type="ARBA" id="ARBA00022764"/>
    </source>
</evidence>
<keyword evidence="4" id="KW-0456">Lyase</keyword>
<keyword evidence="3" id="KW-0574">Periplasm</keyword>
<evidence type="ECO:0000259" key="5">
    <source>
        <dbReference type="Pfam" id="PF07940"/>
    </source>
</evidence>
<feature type="domain" description="Heparinase II/III-like C-terminal" evidence="5">
    <location>
        <begin position="430"/>
        <end position="652"/>
    </location>
</feature>
<evidence type="ECO:0000259" key="6">
    <source>
        <dbReference type="Pfam" id="PF16889"/>
    </source>
</evidence>